<dbReference type="GO" id="GO:0005524">
    <property type="term" value="F:ATP binding"/>
    <property type="evidence" value="ECO:0007669"/>
    <property type="project" value="UniProtKB-KW"/>
</dbReference>
<dbReference type="GO" id="GO:0030295">
    <property type="term" value="F:protein kinase activator activity"/>
    <property type="evidence" value="ECO:0007669"/>
    <property type="project" value="TreeGrafter"/>
</dbReference>
<evidence type="ECO:0000259" key="18">
    <source>
        <dbReference type="PROSITE" id="PS50885"/>
    </source>
</evidence>
<dbReference type="CDD" id="cd06225">
    <property type="entry name" value="HAMP"/>
    <property type="match status" value="1"/>
</dbReference>
<dbReference type="SUPFAM" id="SSF47384">
    <property type="entry name" value="Homodimeric domain of signal transducing histidine kinase"/>
    <property type="match status" value="1"/>
</dbReference>
<dbReference type="SUPFAM" id="SSF55874">
    <property type="entry name" value="ATPase domain of HSP90 chaperone/DNA topoisomerase II/histidine kinase"/>
    <property type="match status" value="1"/>
</dbReference>
<dbReference type="GO" id="GO:0007234">
    <property type="term" value="P:osmosensory signaling via phosphorelay pathway"/>
    <property type="evidence" value="ECO:0007669"/>
    <property type="project" value="TreeGrafter"/>
</dbReference>
<dbReference type="InterPro" id="IPR029151">
    <property type="entry name" value="Sensor-like_sf"/>
</dbReference>
<dbReference type="PROSITE" id="PS50109">
    <property type="entry name" value="HIS_KIN"/>
    <property type="match status" value="1"/>
</dbReference>
<feature type="domain" description="HAMP" evidence="18">
    <location>
        <begin position="316"/>
        <end position="368"/>
    </location>
</feature>
<feature type="domain" description="PAC" evidence="17">
    <location>
        <begin position="468"/>
        <end position="519"/>
    </location>
</feature>
<evidence type="ECO:0000256" key="12">
    <source>
        <dbReference type="ARBA" id="ARBA00023012"/>
    </source>
</evidence>
<dbReference type="CDD" id="cd00082">
    <property type="entry name" value="HisKA"/>
    <property type="match status" value="1"/>
</dbReference>
<feature type="transmembrane region" description="Helical" evidence="14">
    <location>
        <begin position="7"/>
        <end position="28"/>
    </location>
</feature>
<dbReference type="InterPro" id="IPR013767">
    <property type="entry name" value="PAS_fold"/>
</dbReference>
<protein>
    <recommendedName>
        <fullName evidence="3">histidine kinase</fullName>
        <ecNumber evidence="3">2.7.13.3</ecNumber>
    </recommendedName>
</protein>
<evidence type="ECO:0000259" key="16">
    <source>
        <dbReference type="PROSITE" id="PS50112"/>
    </source>
</evidence>
<evidence type="ECO:0000256" key="13">
    <source>
        <dbReference type="ARBA" id="ARBA00023136"/>
    </source>
</evidence>
<dbReference type="SUPFAM" id="SSF55785">
    <property type="entry name" value="PYP-like sensor domain (PAS domain)"/>
    <property type="match status" value="1"/>
</dbReference>
<dbReference type="CDD" id="cd00130">
    <property type="entry name" value="PAS"/>
    <property type="match status" value="1"/>
</dbReference>
<dbReference type="InterPro" id="IPR000700">
    <property type="entry name" value="PAS-assoc_C"/>
</dbReference>
<evidence type="ECO:0000256" key="10">
    <source>
        <dbReference type="ARBA" id="ARBA00022840"/>
    </source>
</evidence>
<dbReference type="GO" id="GO:0000155">
    <property type="term" value="F:phosphorelay sensor kinase activity"/>
    <property type="evidence" value="ECO:0007669"/>
    <property type="project" value="InterPro"/>
</dbReference>
<dbReference type="PRINTS" id="PR00344">
    <property type="entry name" value="BCTRLSENSOR"/>
</dbReference>
<comment type="subcellular location">
    <subcellularLocation>
        <location evidence="2">Cell membrane</location>
        <topology evidence="2">Multi-pass membrane protein</topology>
    </subcellularLocation>
</comment>
<keyword evidence="4" id="KW-1003">Cell membrane</keyword>
<feature type="transmembrane region" description="Helical" evidence="14">
    <location>
        <begin position="294"/>
        <end position="314"/>
    </location>
</feature>
<evidence type="ECO:0000256" key="11">
    <source>
        <dbReference type="ARBA" id="ARBA00022989"/>
    </source>
</evidence>
<evidence type="ECO:0000256" key="4">
    <source>
        <dbReference type="ARBA" id="ARBA00022475"/>
    </source>
</evidence>
<feature type="domain" description="Histidine kinase" evidence="15">
    <location>
        <begin position="537"/>
        <end position="769"/>
    </location>
</feature>
<dbReference type="InterPro" id="IPR036890">
    <property type="entry name" value="HATPase_C_sf"/>
</dbReference>
<keyword evidence="6" id="KW-0808">Transferase</keyword>
<feature type="domain" description="PAS" evidence="16">
    <location>
        <begin position="391"/>
        <end position="461"/>
    </location>
</feature>
<dbReference type="SUPFAM" id="SSF158472">
    <property type="entry name" value="HAMP domain-like"/>
    <property type="match status" value="1"/>
</dbReference>
<dbReference type="InterPro" id="IPR033479">
    <property type="entry name" value="dCache_1"/>
</dbReference>
<evidence type="ECO:0000313" key="19">
    <source>
        <dbReference type="EMBL" id="MBS1257644.1"/>
    </source>
</evidence>
<dbReference type="InterPro" id="IPR035965">
    <property type="entry name" value="PAS-like_dom_sf"/>
</dbReference>
<dbReference type="Pfam" id="PF02743">
    <property type="entry name" value="dCache_1"/>
    <property type="match status" value="1"/>
</dbReference>
<dbReference type="SUPFAM" id="SSF103190">
    <property type="entry name" value="Sensory domain-like"/>
    <property type="match status" value="1"/>
</dbReference>
<dbReference type="PROSITE" id="PS50112">
    <property type="entry name" value="PAS"/>
    <property type="match status" value="1"/>
</dbReference>
<dbReference type="NCBIfam" id="TIGR00229">
    <property type="entry name" value="sensory_box"/>
    <property type="match status" value="1"/>
</dbReference>
<dbReference type="PROSITE" id="PS50885">
    <property type="entry name" value="HAMP"/>
    <property type="match status" value="1"/>
</dbReference>
<evidence type="ECO:0000313" key="20">
    <source>
        <dbReference type="Proteomes" id="UP000722750"/>
    </source>
</evidence>
<dbReference type="Gene3D" id="3.30.450.20">
    <property type="entry name" value="PAS domain"/>
    <property type="match status" value="2"/>
</dbReference>
<proteinExistence type="predicted"/>
<reference evidence="19" key="1">
    <citation type="journal article" date="2021" name="ISME J.">
        <title>Fine-scale metabolic discontinuity in a stratified prokaryote microbiome of a Red Sea deep halocline.</title>
        <authorList>
            <person name="Michoud G."/>
            <person name="Ngugi D.K."/>
            <person name="Barozzi A."/>
            <person name="Merlino G."/>
            <person name="Calleja M.L."/>
            <person name="Delgado-Huertas A."/>
            <person name="Moran X.A.G."/>
            <person name="Daffonchio D."/>
        </authorList>
    </citation>
    <scope>NUCLEOTIDE SEQUENCE</scope>
    <source>
        <strain evidence="19">SuakinDeep_MAG55_1</strain>
    </source>
</reference>
<dbReference type="InterPro" id="IPR036097">
    <property type="entry name" value="HisK_dim/P_sf"/>
</dbReference>
<accession>A0A941W0H6</accession>
<dbReference type="Gene3D" id="6.10.340.10">
    <property type="match status" value="1"/>
</dbReference>
<sequence length="769" mass="86998">MSLKTKLLIFTLSISLIPISIITTLYYYNTRNTIKRQTLDWLTAVAESRKAHTISFLDGKKGRVVDFSSDGFIRDSLEIISHRGSLNHLVSDLNRHLKVNKKPLDSHIVAIAVVDMNGKVVSSTNEEIIGADVSKHDIYVKSIRNAYGETYVGNTYRYSFLDEDCIFVSAPITGKYGGKEIGIIINAYDLKSLSEITANRVGMGETGEVYIVNRDKKMITESRFIENAIFNQVVDTEPVRRIIEDDNSGMTSIYPGYRGMPVVGASIDIPEYGWILLAEVDKVEAFASIMRLRIYTIILGNISAIVVITITILLSKRVTRPIQRLVEGTRRIANGDFAYRIVTETKDEIGYLAASFNDMIFQLEVSEKQIEDYALNLEQKVEDKSSEVKKVKEYTENLIETAQDAIISIYEDGTINVWNKSAEKIFRYSKSDIIGQSVLTIIPEKYKKRHQAGLKRFLETQKPVIIGKTIEFTGLTREGSEIPIEMSLSCQEIENKRYTFTAIIRDITEKKRVEAERKRMLDELTYKNKEMEQIIYVTSHDLRSPLLNIQGFSRELVKDIEQVRQELNENNTSSAVKEKLAETLEEDIPDALKFILVSSSKMDTLLSGLLHLSRMGRVRLDIKRLDMNKLISNVIGAHEYKIKEAKVRCQIEELPSCSGDEVQIDQVFSNLLDNAMKYLDSDREGLINISGKKEDEHIVYCLEDNGIGIAEQHQDKVFEIFHRLNPGDSVAGEGLGLAIVRGILDRHGGKIWIESEPGKGSKFFVSLPG</sequence>
<dbReference type="GO" id="GO:0005886">
    <property type="term" value="C:plasma membrane"/>
    <property type="evidence" value="ECO:0007669"/>
    <property type="project" value="UniProtKB-SubCell"/>
</dbReference>
<keyword evidence="9" id="KW-0418">Kinase</keyword>
<keyword evidence="11 14" id="KW-1133">Transmembrane helix</keyword>
<dbReference type="EC" id="2.7.13.3" evidence="3"/>
<comment type="catalytic activity">
    <reaction evidence="1">
        <text>ATP + protein L-histidine = ADP + protein N-phospho-L-histidine.</text>
        <dbReference type="EC" id="2.7.13.3"/>
    </reaction>
</comment>
<dbReference type="Gene3D" id="1.10.287.130">
    <property type="match status" value="1"/>
</dbReference>
<keyword evidence="13 14" id="KW-0472">Membrane</keyword>
<keyword evidence="8" id="KW-0547">Nucleotide-binding</keyword>
<dbReference type="PROSITE" id="PS50113">
    <property type="entry name" value="PAC"/>
    <property type="match status" value="1"/>
</dbReference>
<evidence type="ECO:0000256" key="14">
    <source>
        <dbReference type="SAM" id="Phobius"/>
    </source>
</evidence>
<dbReference type="InterPro" id="IPR000014">
    <property type="entry name" value="PAS"/>
</dbReference>
<dbReference type="Pfam" id="PF02518">
    <property type="entry name" value="HATPase_c"/>
    <property type="match status" value="1"/>
</dbReference>
<organism evidence="19 20">
    <name type="scientific">Candidatus Scalindua arabica</name>
    <dbReference type="NCBI Taxonomy" id="1127984"/>
    <lineage>
        <taxon>Bacteria</taxon>
        <taxon>Pseudomonadati</taxon>
        <taxon>Planctomycetota</taxon>
        <taxon>Candidatus Brocadiia</taxon>
        <taxon>Candidatus Brocadiales</taxon>
        <taxon>Candidatus Scalinduaceae</taxon>
        <taxon>Candidatus Scalindua</taxon>
    </lineage>
</organism>
<evidence type="ECO:0000259" key="15">
    <source>
        <dbReference type="PROSITE" id="PS50109"/>
    </source>
</evidence>
<dbReference type="Pfam" id="PF00672">
    <property type="entry name" value="HAMP"/>
    <property type="match status" value="1"/>
</dbReference>
<keyword evidence="5" id="KW-0597">Phosphoprotein</keyword>
<gene>
    <name evidence="19" type="ORF">MAG551_00688</name>
</gene>
<evidence type="ECO:0000256" key="2">
    <source>
        <dbReference type="ARBA" id="ARBA00004651"/>
    </source>
</evidence>
<dbReference type="InterPro" id="IPR050351">
    <property type="entry name" value="BphY/WalK/GraS-like"/>
</dbReference>
<evidence type="ECO:0000259" key="17">
    <source>
        <dbReference type="PROSITE" id="PS50113"/>
    </source>
</evidence>
<dbReference type="InterPro" id="IPR005467">
    <property type="entry name" value="His_kinase_dom"/>
</dbReference>
<dbReference type="EMBL" id="JAANXD010000028">
    <property type="protein sequence ID" value="MBS1257644.1"/>
    <property type="molecule type" value="Genomic_DNA"/>
</dbReference>
<dbReference type="Pfam" id="PF00989">
    <property type="entry name" value="PAS"/>
    <property type="match status" value="1"/>
</dbReference>
<dbReference type="SMART" id="SM00388">
    <property type="entry name" value="HisKA"/>
    <property type="match status" value="1"/>
</dbReference>
<keyword evidence="10" id="KW-0067">ATP-binding</keyword>
<dbReference type="GO" id="GO:0000156">
    <property type="term" value="F:phosphorelay response regulator activity"/>
    <property type="evidence" value="ECO:0007669"/>
    <property type="project" value="TreeGrafter"/>
</dbReference>
<dbReference type="Gene3D" id="3.30.565.10">
    <property type="entry name" value="Histidine kinase-like ATPase, C-terminal domain"/>
    <property type="match status" value="1"/>
</dbReference>
<dbReference type="InterPro" id="IPR003660">
    <property type="entry name" value="HAMP_dom"/>
</dbReference>
<evidence type="ECO:0000256" key="7">
    <source>
        <dbReference type="ARBA" id="ARBA00022692"/>
    </source>
</evidence>
<evidence type="ECO:0000256" key="8">
    <source>
        <dbReference type="ARBA" id="ARBA00022741"/>
    </source>
</evidence>
<dbReference type="SMART" id="SM00304">
    <property type="entry name" value="HAMP"/>
    <property type="match status" value="1"/>
</dbReference>
<keyword evidence="7 14" id="KW-0812">Transmembrane</keyword>
<evidence type="ECO:0000256" key="5">
    <source>
        <dbReference type="ARBA" id="ARBA00022553"/>
    </source>
</evidence>
<dbReference type="PANTHER" id="PTHR42878:SF7">
    <property type="entry name" value="SENSOR HISTIDINE KINASE GLRK"/>
    <property type="match status" value="1"/>
</dbReference>
<evidence type="ECO:0000256" key="1">
    <source>
        <dbReference type="ARBA" id="ARBA00000085"/>
    </source>
</evidence>
<evidence type="ECO:0000256" key="6">
    <source>
        <dbReference type="ARBA" id="ARBA00022679"/>
    </source>
</evidence>
<dbReference type="GO" id="GO:0006355">
    <property type="term" value="P:regulation of DNA-templated transcription"/>
    <property type="evidence" value="ECO:0007669"/>
    <property type="project" value="InterPro"/>
</dbReference>
<evidence type="ECO:0000256" key="9">
    <source>
        <dbReference type="ARBA" id="ARBA00022777"/>
    </source>
</evidence>
<dbReference type="CDD" id="cd18774">
    <property type="entry name" value="PDC2_HK_sensor"/>
    <property type="match status" value="1"/>
</dbReference>
<dbReference type="InterPro" id="IPR003594">
    <property type="entry name" value="HATPase_dom"/>
</dbReference>
<dbReference type="SMART" id="SM00387">
    <property type="entry name" value="HATPase_c"/>
    <property type="match status" value="1"/>
</dbReference>
<dbReference type="FunFam" id="3.30.565.10:FF:000006">
    <property type="entry name" value="Sensor histidine kinase WalK"/>
    <property type="match status" value="1"/>
</dbReference>
<name>A0A941W0H6_9BACT</name>
<dbReference type="InterPro" id="IPR003661">
    <property type="entry name" value="HisK_dim/P_dom"/>
</dbReference>
<dbReference type="InterPro" id="IPR004358">
    <property type="entry name" value="Sig_transdc_His_kin-like_C"/>
</dbReference>
<dbReference type="AlphaFoldDB" id="A0A941W0H6"/>
<dbReference type="SMART" id="SM00091">
    <property type="entry name" value="PAS"/>
    <property type="match status" value="1"/>
</dbReference>
<keyword evidence="12" id="KW-0902">Two-component regulatory system</keyword>
<dbReference type="Proteomes" id="UP000722750">
    <property type="component" value="Unassembled WGS sequence"/>
</dbReference>
<comment type="caution">
    <text evidence="19">The sequence shown here is derived from an EMBL/GenBank/DDBJ whole genome shotgun (WGS) entry which is preliminary data.</text>
</comment>
<dbReference type="PANTHER" id="PTHR42878">
    <property type="entry name" value="TWO-COMPONENT HISTIDINE KINASE"/>
    <property type="match status" value="1"/>
</dbReference>
<evidence type="ECO:0000256" key="3">
    <source>
        <dbReference type="ARBA" id="ARBA00012438"/>
    </source>
</evidence>